<dbReference type="InterPro" id="IPR034457">
    <property type="entry name" value="Organic_radical-activating"/>
</dbReference>
<organism evidence="12 13">
    <name type="scientific">Lentihominibacter hominis</name>
    <dbReference type="NCBI Taxonomy" id="2763645"/>
    <lineage>
        <taxon>Bacteria</taxon>
        <taxon>Bacillati</taxon>
        <taxon>Bacillota</taxon>
        <taxon>Clostridia</taxon>
        <taxon>Peptostreptococcales</taxon>
        <taxon>Anaerovoracaceae</taxon>
        <taxon>Lentihominibacter</taxon>
    </lineage>
</organism>
<dbReference type="PROSITE" id="PS01087">
    <property type="entry name" value="RADICAL_ACTIVATING"/>
    <property type="match status" value="1"/>
</dbReference>
<comment type="function">
    <text evidence="1 10">Activation of pyruvate formate-lyase under anaerobic conditions by generation of an organic free radical, using S-adenosylmethionine and reduced flavodoxin as cosubstrates to produce 5'-deoxy-adenosine.</text>
</comment>
<evidence type="ECO:0000256" key="1">
    <source>
        <dbReference type="ARBA" id="ARBA00003141"/>
    </source>
</evidence>
<dbReference type="InterPro" id="IPR013785">
    <property type="entry name" value="Aldolase_TIM"/>
</dbReference>
<dbReference type="GO" id="GO:0046872">
    <property type="term" value="F:metal ion binding"/>
    <property type="evidence" value="ECO:0007669"/>
    <property type="project" value="UniProtKB-UniRule"/>
</dbReference>
<dbReference type="AlphaFoldDB" id="A0A926I8S3"/>
<keyword evidence="9 10" id="KW-0411">Iron-sulfur</keyword>
<dbReference type="Proteomes" id="UP000610862">
    <property type="component" value="Unassembled WGS sequence"/>
</dbReference>
<comment type="similarity">
    <text evidence="2 10">Belongs to the organic radical-activating enzymes family.</text>
</comment>
<dbReference type="SFLD" id="SFLDS00029">
    <property type="entry name" value="Radical_SAM"/>
    <property type="match status" value="1"/>
</dbReference>
<keyword evidence="4 10" id="KW-0004">4Fe-4S</keyword>
<keyword evidence="7 10" id="KW-0560">Oxidoreductase</keyword>
<dbReference type="EC" id="1.97.1.4" evidence="10"/>
<sequence length="243" mass="27526">MTLGCVHSIESMGLVDGPGIRTVIFLQGCRLRCKYCHNPDTWAEKASENMILSPEDLLKRILRFKPYFGSDGGVTFSGGEPLLQSEFLCEILTMCKDAGIHTCIDTAGCGRGDYEHILSHTDLLIYDIKHYTQDGYLKITGCSDDETKRFLETAQNMAVPLWIRHVVVPGLTDGDEHLSGLESYLETLTHIQKVELLPYHTLGVHKYHEMHMKYPLDKIPPLSHEKIAEWNKRLNRNLTANVI</sequence>
<accession>A0A926I8S3</accession>
<reference evidence="12" key="1">
    <citation type="submission" date="2020-08" db="EMBL/GenBank/DDBJ databases">
        <title>Genome public.</title>
        <authorList>
            <person name="Liu C."/>
            <person name="Sun Q."/>
        </authorList>
    </citation>
    <scope>NUCLEOTIDE SEQUENCE</scope>
    <source>
        <strain evidence="12">NSJ-24</strain>
    </source>
</reference>
<evidence type="ECO:0000256" key="7">
    <source>
        <dbReference type="ARBA" id="ARBA00023002"/>
    </source>
</evidence>
<keyword evidence="5 10" id="KW-0949">S-adenosyl-L-methionine</keyword>
<protein>
    <recommendedName>
        <fullName evidence="3 10">Pyruvate formate-lyase-activating enzyme</fullName>
        <ecNumber evidence="10">1.97.1.4</ecNumber>
    </recommendedName>
</protein>
<dbReference type="InterPro" id="IPR001989">
    <property type="entry name" value="Radical_activat_CS"/>
</dbReference>
<comment type="catalytic activity">
    <reaction evidence="10">
        <text>glycyl-[formate C-acetyltransferase] + reduced [flavodoxin] + S-adenosyl-L-methionine = glycin-2-yl radical-[formate C-acetyltransferase] + semiquinone [flavodoxin] + 5'-deoxyadenosine + L-methionine + H(+)</text>
        <dbReference type="Rhea" id="RHEA:19225"/>
        <dbReference type="Rhea" id="RHEA-COMP:10622"/>
        <dbReference type="Rhea" id="RHEA-COMP:12190"/>
        <dbReference type="Rhea" id="RHEA-COMP:12191"/>
        <dbReference type="Rhea" id="RHEA-COMP:14480"/>
        <dbReference type="ChEBI" id="CHEBI:15378"/>
        <dbReference type="ChEBI" id="CHEBI:17319"/>
        <dbReference type="ChEBI" id="CHEBI:29947"/>
        <dbReference type="ChEBI" id="CHEBI:32722"/>
        <dbReference type="ChEBI" id="CHEBI:57618"/>
        <dbReference type="ChEBI" id="CHEBI:57844"/>
        <dbReference type="ChEBI" id="CHEBI:59789"/>
        <dbReference type="ChEBI" id="CHEBI:140311"/>
        <dbReference type="EC" id="1.97.1.4"/>
    </reaction>
</comment>
<evidence type="ECO:0000313" key="13">
    <source>
        <dbReference type="Proteomes" id="UP000610862"/>
    </source>
</evidence>
<dbReference type="Gene3D" id="3.20.20.70">
    <property type="entry name" value="Aldolase class I"/>
    <property type="match status" value="1"/>
</dbReference>
<evidence type="ECO:0000256" key="8">
    <source>
        <dbReference type="ARBA" id="ARBA00023004"/>
    </source>
</evidence>
<evidence type="ECO:0000256" key="6">
    <source>
        <dbReference type="ARBA" id="ARBA00022723"/>
    </source>
</evidence>
<evidence type="ECO:0000256" key="4">
    <source>
        <dbReference type="ARBA" id="ARBA00022485"/>
    </source>
</evidence>
<keyword evidence="6 10" id="KW-0479">Metal-binding</keyword>
<dbReference type="PANTHER" id="PTHR30352:SF5">
    <property type="entry name" value="PYRUVATE FORMATE-LYASE 1-ACTIVATING ENZYME"/>
    <property type="match status" value="1"/>
</dbReference>
<evidence type="ECO:0000256" key="3">
    <source>
        <dbReference type="ARBA" id="ARBA00021356"/>
    </source>
</evidence>
<keyword evidence="12" id="KW-0670">Pyruvate</keyword>
<comment type="cofactor">
    <cofactor evidence="10">
        <name>[4Fe-4S] cluster</name>
        <dbReference type="ChEBI" id="CHEBI:49883"/>
    </cofactor>
    <text evidence="10">Binds 1 [4Fe-4S] cluster. The cluster is coordinated with 3 cysteines and an exchangeable S-adenosyl-L-methionine.</text>
</comment>
<dbReference type="GO" id="GO:0016829">
    <property type="term" value="F:lyase activity"/>
    <property type="evidence" value="ECO:0007669"/>
    <property type="project" value="UniProtKB-KW"/>
</dbReference>
<comment type="caution">
    <text evidence="12">The sequence shown here is derived from an EMBL/GenBank/DDBJ whole genome shotgun (WGS) entry which is preliminary data.</text>
</comment>
<dbReference type="CDD" id="cd01335">
    <property type="entry name" value="Radical_SAM"/>
    <property type="match status" value="1"/>
</dbReference>
<gene>
    <name evidence="12" type="primary">pflA</name>
    <name evidence="12" type="ORF">H8692_00725</name>
</gene>
<dbReference type="GO" id="GO:0005737">
    <property type="term" value="C:cytoplasm"/>
    <property type="evidence" value="ECO:0007669"/>
    <property type="project" value="UniProtKB-SubCell"/>
</dbReference>
<keyword evidence="10" id="KW-0963">Cytoplasm</keyword>
<dbReference type="NCBIfam" id="TIGR02493">
    <property type="entry name" value="PFLA"/>
    <property type="match status" value="1"/>
</dbReference>
<keyword evidence="12" id="KW-0456">Lyase</keyword>
<evidence type="ECO:0000256" key="2">
    <source>
        <dbReference type="ARBA" id="ARBA00009777"/>
    </source>
</evidence>
<name>A0A926I8S3_9FIRM</name>
<dbReference type="Pfam" id="PF04055">
    <property type="entry name" value="Radical_SAM"/>
    <property type="match status" value="1"/>
</dbReference>
<dbReference type="RefSeq" id="WP_177269882.1">
    <property type="nucleotide sequence ID" value="NZ_JACRTA010000001.1"/>
</dbReference>
<keyword evidence="8 10" id="KW-0408">Iron</keyword>
<dbReference type="SUPFAM" id="SSF102114">
    <property type="entry name" value="Radical SAM enzymes"/>
    <property type="match status" value="1"/>
</dbReference>
<dbReference type="InterPro" id="IPR012838">
    <property type="entry name" value="PFL1_activating"/>
</dbReference>
<keyword evidence="13" id="KW-1185">Reference proteome</keyword>
<dbReference type="InterPro" id="IPR058240">
    <property type="entry name" value="rSAM_sf"/>
</dbReference>
<feature type="domain" description="Radical SAM core" evidence="11">
    <location>
        <begin position="15"/>
        <end position="237"/>
    </location>
</feature>
<evidence type="ECO:0000256" key="5">
    <source>
        <dbReference type="ARBA" id="ARBA00022691"/>
    </source>
</evidence>
<evidence type="ECO:0000313" key="12">
    <source>
        <dbReference type="EMBL" id="MBC8567287.1"/>
    </source>
</evidence>
<evidence type="ECO:0000256" key="10">
    <source>
        <dbReference type="RuleBase" id="RU362053"/>
    </source>
</evidence>
<evidence type="ECO:0000256" key="9">
    <source>
        <dbReference type="ARBA" id="ARBA00023014"/>
    </source>
</evidence>
<comment type="subcellular location">
    <subcellularLocation>
        <location evidence="10">Cytoplasm</location>
    </subcellularLocation>
</comment>
<dbReference type="InterPro" id="IPR007197">
    <property type="entry name" value="rSAM"/>
</dbReference>
<proteinExistence type="inferred from homology"/>
<dbReference type="EMBL" id="JACRTA010000001">
    <property type="protein sequence ID" value="MBC8567287.1"/>
    <property type="molecule type" value="Genomic_DNA"/>
</dbReference>
<evidence type="ECO:0000259" key="11">
    <source>
        <dbReference type="PROSITE" id="PS51918"/>
    </source>
</evidence>
<dbReference type="GO" id="GO:0043365">
    <property type="term" value="F:[formate-C-acetyltransferase]-activating enzyme activity"/>
    <property type="evidence" value="ECO:0007669"/>
    <property type="project" value="UniProtKB-UniRule"/>
</dbReference>
<dbReference type="SFLD" id="SFLDG01066">
    <property type="entry name" value="organic_radical-activating_enz"/>
    <property type="match status" value="1"/>
</dbReference>
<dbReference type="GO" id="GO:0051539">
    <property type="term" value="F:4 iron, 4 sulfur cluster binding"/>
    <property type="evidence" value="ECO:0007669"/>
    <property type="project" value="UniProtKB-UniRule"/>
</dbReference>
<dbReference type="PROSITE" id="PS51918">
    <property type="entry name" value="RADICAL_SAM"/>
    <property type="match status" value="1"/>
</dbReference>
<dbReference type="PANTHER" id="PTHR30352">
    <property type="entry name" value="PYRUVATE FORMATE-LYASE-ACTIVATING ENZYME"/>
    <property type="match status" value="1"/>
</dbReference>